<dbReference type="RefSeq" id="WP_264533942.1">
    <property type="nucleotide sequence ID" value="NZ_CP092332.1"/>
</dbReference>
<dbReference type="Proteomes" id="UP001232117">
    <property type="component" value="Chromosome"/>
</dbReference>
<reference evidence="2 3" key="1">
    <citation type="submission" date="2022-02" db="EMBL/GenBank/DDBJ databases">
        <authorList>
            <person name="Cha I.-T."/>
            <person name="Lee K.-E."/>
            <person name="Park S.-J."/>
        </authorList>
    </citation>
    <scope>NUCLEOTIDE SEQUENCE [LARGE SCALE GENOMIC DNA]</scope>
    <source>
        <strain evidence="2 3">K3R-10</strain>
    </source>
</reference>
<keyword evidence="1" id="KW-0732">Signal</keyword>
<sequence>MKKYFLLFFSFFIFIVQAQTGIGTTNPDSSAKLEVNATNKGFLPPRVVLTATNSASPITNPANGLMVFNTVTAGTNPYQVVPGYYYWDGTGQQWISLSTTVGNVQNQAIFRSTTNIGAGSAINSWNSKFNNIASGDLTVTSNTTFTLSNGIYKIQWGLPHQQTNTYNAMQLQEYTSGVWNAWMNDGNLGNIANGGGTDWGGTTFMTDIIDCSSSPRTLRIINSDGSRNLYYGASLIITKLNPSITTSTTADNLGNHTATKNIQLSGNYISNDGGNEGIRVDDSGNVGIGTTTPATKLDVNGDVNTSGNYKYSDGSTTPKMKSGYVNAGSFVTLDNIKATVSTSGSRGLCIATVSGSIVTYMAGIYSMTGGSSGGASNTAITFNTSLSSSIFGWSFGSVGDTPVYYMNDTTNNRFYRITLMIGYGYNNNFICIERLL</sequence>
<dbReference type="EMBL" id="CP092332">
    <property type="protein sequence ID" value="WGK95454.1"/>
    <property type="molecule type" value="Genomic_DNA"/>
</dbReference>
<keyword evidence="3" id="KW-1185">Reference proteome</keyword>
<feature type="chain" id="PRO_5047195192" evidence="1">
    <location>
        <begin position="19"/>
        <end position="436"/>
    </location>
</feature>
<protein>
    <submittedName>
        <fullName evidence="2">Uncharacterized protein</fullName>
    </submittedName>
</protein>
<evidence type="ECO:0000313" key="2">
    <source>
        <dbReference type="EMBL" id="WGK95454.1"/>
    </source>
</evidence>
<gene>
    <name evidence="2" type="ORF">MG292_04280</name>
</gene>
<accession>A0ABY8N730</accession>
<organism evidence="2 3">
    <name type="scientific">Flavobacterium keumense</name>
    <dbReference type="NCBI Taxonomy" id="1306518"/>
    <lineage>
        <taxon>Bacteria</taxon>
        <taxon>Pseudomonadati</taxon>
        <taxon>Bacteroidota</taxon>
        <taxon>Flavobacteriia</taxon>
        <taxon>Flavobacteriales</taxon>
        <taxon>Flavobacteriaceae</taxon>
        <taxon>Flavobacterium</taxon>
    </lineage>
</organism>
<evidence type="ECO:0000256" key="1">
    <source>
        <dbReference type="SAM" id="SignalP"/>
    </source>
</evidence>
<evidence type="ECO:0000313" key="3">
    <source>
        <dbReference type="Proteomes" id="UP001232117"/>
    </source>
</evidence>
<reference evidence="2 3" key="2">
    <citation type="submission" date="2023-06" db="EMBL/GenBank/DDBJ databases">
        <title>Complete Genome Sequence of Flavobacterium keumense K3R-10.</title>
        <authorList>
            <person name="Jeong H."/>
            <person name="Jhang S.Y."/>
            <person name="Kim J.N."/>
        </authorList>
    </citation>
    <scope>NUCLEOTIDE SEQUENCE [LARGE SCALE GENOMIC DNA]</scope>
    <source>
        <strain evidence="2 3">K3R-10</strain>
    </source>
</reference>
<proteinExistence type="predicted"/>
<feature type="signal peptide" evidence="1">
    <location>
        <begin position="1"/>
        <end position="18"/>
    </location>
</feature>
<name>A0ABY8N730_9FLAO</name>